<proteinExistence type="predicted"/>
<gene>
    <name evidence="3" type="ORF">CG716_01065</name>
</gene>
<accession>A0A255DZW5</accession>
<evidence type="ECO:0000313" key="3">
    <source>
        <dbReference type="EMBL" id="OYN82825.1"/>
    </source>
</evidence>
<feature type="chain" id="PRO_5012084105" description="PE-PGRS family protein" evidence="2">
    <location>
        <begin position="35"/>
        <end position="285"/>
    </location>
</feature>
<feature type="region of interest" description="Disordered" evidence="1">
    <location>
        <begin position="261"/>
        <end position="285"/>
    </location>
</feature>
<feature type="signal peptide" evidence="2">
    <location>
        <begin position="1"/>
        <end position="34"/>
    </location>
</feature>
<evidence type="ECO:0000256" key="1">
    <source>
        <dbReference type="SAM" id="MobiDB-lite"/>
    </source>
</evidence>
<dbReference type="AlphaFoldDB" id="A0A255DZW5"/>
<organism evidence="3 4">
    <name type="scientific">Mycolicibacterium sphagni</name>
    <dbReference type="NCBI Taxonomy" id="1786"/>
    <lineage>
        <taxon>Bacteria</taxon>
        <taxon>Bacillati</taxon>
        <taxon>Actinomycetota</taxon>
        <taxon>Actinomycetes</taxon>
        <taxon>Mycobacteriales</taxon>
        <taxon>Mycobacteriaceae</taxon>
        <taxon>Mycolicibacterium</taxon>
    </lineage>
</organism>
<name>A0A255DZW5_9MYCO</name>
<dbReference type="Proteomes" id="UP000216063">
    <property type="component" value="Unassembled WGS sequence"/>
</dbReference>
<comment type="caution">
    <text evidence="3">The sequence shown here is derived from an EMBL/GenBank/DDBJ whole genome shotgun (WGS) entry which is preliminary data.</text>
</comment>
<reference evidence="3 4" key="1">
    <citation type="submission" date="2017-07" db="EMBL/GenBank/DDBJ databases">
        <title>The new phylogeny of genus Mycobacterium.</title>
        <authorList>
            <person name="Tortoli E."/>
            <person name="Trovato A."/>
            <person name="Cirillo D.M."/>
        </authorList>
    </citation>
    <scope>NUCLEOTIDE SEQUENCE [LARGE SCALE GENOMIC DNA]</scope>
    <source>
        <strain evidence="3 4">ATCC 33027</strain>
    </source>
</reference>
<dbReference type="EMBL" id="NOZR01000001">
    <property type="protein sequence ID" value="OYN82825.1"/>
    <property type="molecule type" value="Genomic_DNA"/>
</dbReference>
<evidence type="ECO:0000313" key="4">
    <source>
        <dbReference type="Proteomes" id="UP000216063"/>
    </source>
</evidence>
<evidence type="ECO:0008006" key="5">
    <source>
        <dbReference type="Google" id="ProtNLM"/>
    </source>
</evidence>
<evidence type="ECO:0000256" key="2">
    <source>
        <dbReference type="SAM" id="SignalP"/>
    </source>
</evidence>
<keyword evidence="4" id="KW-1185">Reference proteome</keyword>
<dbReference type="OrthoDB" id="4723078at2"/>
<keyword evidence="2" id="KW-0732">Signal</keyword>
<protein>
    <recommendedName>
        <fullName evidence="5">PE-PGRS family protein</fullName>
    </recommendedName>
</protein>
<dbReference type="RefSeq" id="WP_094475545.1">
    <property type="nucleotide sequence ID" value="NZ_NOZR01000001.1"/>
</dbReference>
<sequence length="285" mass="27246">MIGQTRNKGGVSLGALVSGALAAGAVIVAPTAQATCASFFGINNGGGCSSSQTSIAIAIGTGAQAFAGGLFGTSFAVGTDSISSIPSGGRNYFNLAAAVGVNALAEAGGALSLAVAAGTNLTALAAETLHPYLPVANVALNLGLSSTNNLTVADGVGNLAVNLFGNGTGQDVRALGLANAAINIGGTGNAVRASVGTSQNAYASFAFNVLGSGNTVQAGGGPLAVAGAFNQTGATVTQASPGINLFTRLALAAAAQSHGPQAVKAASTPSASKTVVPAARDKRTT</sequence>